<keyword evidence="3 5" id="KW-0175">Coiled coil</keyword>
<dbReference type="PANTHER" id="PTHR30563:SF0">
    <property type="entry name" value="DNA RECOMBINATION PROTEIN RMUC"/>
    <property type="match status" value="1"/>
</dbReference>
<reference evidence="6 7" key="1">
    <citation type="submission" date="2019-04" db="EMBL/GenBank/DDBJ databases">
        <authorList>
            <person name="Van Vliet M D."/>
        </authorList>
    </citation>
    <scope>NUCLEOTIDE SEQUENCE [LARGE SCALE GENOMIC DNA]</scope>
    <source>
        <strain evidence="6 7">F21</strain>
    </source>
</reference>
<evidence type="ECO:0000256" key="5">
    <source>
        <dbReference type="SAM" id="Coils"/>
    </source>
</evidence>
<dbReference type="InterPro" id="IPR003798">
    <property type="entry name" value="DNA_recombination_RmuC"/>
</dbReference>
<comment type="similarity">
    <text evidence="2">Belongs to the RmuC family.</text>
</comment>
<accession>A0A6C2UJE9</accession>
<name>A0A6C2UJE9_9BACT</name>
<dbReference type="Proteomes" id="UP000346198">
    <property type="component" value="Unassembled WGS sequence"/>
</dbReference>
<keyword evidence="4" id="KW-0233">DNA recombination</keyword>
<keyword evidence="7" id="KW-1185">Reference proteome</keyword>
<gene>
    <name evidence="6" type="ORF">SCARR_01502</name>
</gene>
<dbReference type="Pfam" id="PF02646">
    <property type="entry name" value="RmuC"/>
    <property type="match status" value="1"/>
</dbReference>
<evidence type="ECO:0000256" key="1">
    <source>
        <dbReference type="ARBA" id="ARBA00003416"/>
    </source>
</evidence>
<evidence type="ECO:0000313" key="6">
    <source>
        <dbReference type="EMBL" id="VGO19444.1"/>
    </source>
</evidence>
<dbReference type="Gene3D" id="1.20.1260.80">
    <property type="match status" value="1"/>
</dbReference>
<proteinExistence type="inferred from homology"/>
<dbReference type="AlphaFoldDB" id="A0A6C2UJE9"/>
<evidence type="ECO:0008006" key="8">
    <source>
        <dbReference type="Google" id="ProtNLM"/>
    </source>
</evidence>
<evidence type="ECO:0000256" key="2">
    <source>
        <dbReference type="ARBA" id="ARBA00009840"/>
    </source>
</evidence>
<sequence length="383" mass="43339">MLTPLLLIVVLAVLAIVLVLQLTAAAKVHTRMDEASRQGAERSQRLESFFQTMEKELREDVEGVRKKVDESLERNNRQLGDRVKELIETNERRLGEISGKVEERLDKGFEKTTSVFADVLKRLALIDKAQENIAKLSSNVVSLQEVLSDKRSRGAFGEVQLNALISNMMPENSFSLQHTFGNGVRADCVLFLPEPTGTICIDSKFPLESYQRMVDFELGDADRKTAEQQFRQDIKKHIKDIASKYIITGETSDGAMMFIPAEAVFAEIHAHYPDLVEEAQRARVWLASPTTMMAVLTTARAVLKDAATRQQVHIIQEHLGMLSQDFDRFQQRMDKLALHIDQANRDVTDVNKSAKKITSRFTKIEKVELENDELVVLDEPEEA</sequence>
<dbReference type="Gene3D" id="1.20.5.1230">
    <property type="entry name" value="Apolipoprotein A-I"/>
    <property type="match status" value="1"/>
</dbReference>
<dbReference type="PANTHER" id="PTHR30563">
    <property type="entry name" value="DNA RECOMBINATION PROTEIN RMUC"/>
    <property type="match status" value="1"/>
</dbReference>
<feature type="coiled-coil region" evidence="5">
    <location>
        <begin position="54"/>
        <end position="89"/>
    </location>
</feature>
<organism evidence="6 7">
    <name type="scientific">Pontiella sulfatireligans</name>
    <dbReference type="NCBI Taxonomy" id="2750658"/>
    <lineage>
        <taxon>Bacteria</taxon>
        <taxon>Pseudomonadati</taxon>
        <taxon>Kiritimatiellota</taxon>
        <taxon>Kiritimatiellia</taxon>
        <taxon>Kiritimatiellales</taxon>
        <taxon>Pontiellaceae</taxon>
        <taxon>Pontiella</taxon>
    </lineage>
</organism>
<protein>
    <recommendedName>
        <fullName evidence="8">DNA recombination protein RmuC</fullName>
    </recommendedName>
</protein>
<dbReference type="RefSeq" id="WP_136060839.1">
    <property type="nucleotide sequence ID" value="NZ_CAAHFH010000001.1"/>
</dbReference>
<evidence type="ECO:0000256" key="4">
    <source>
        <dbReference type="ARBA" id="ARBA00023172"/>
    </source>
</evidence>
<dbReference type="GO" id="GO:0006310">
    <property type="term" value="P:DNA recombination"/>
    <property type="evidence" value="ECO:0007669"/>
    <property type="project" value="UniProtKB-KW"/>
</dbReference>
<dbReference type="SUPFAM" id="SSF58113">
    <property type="entry name" value="Apolipoprotein A-I"/>
    <property type="match status" value="1"/>
</dbReference>
<evidence type="ECO:0000256" key="3">
    <source>
        <dbReference type="ARBA" id="ARBA00023054"/>
    </source>
</evidence>
<dbReference type="EMBL" id="CAAHFH010000001">
    <property type="protein sequence ID" value="VGO19444.1"/>
    <property type="molecule type" value="Genomic_DNA"/>
</dbReference>
<evidence type="ECO:0000313" key="7">
    <source>
        <dbReference type="Proteomes" id="UP000346198"/>
    </source>
</evidence>
<comment type="function">
    <text evidence="1">Involved in DNA recombination.</text>
</comment>